<dbReference type="Gene3D" id="3.30.450.40">
    <property type="match status" value="1"/>
</dbReference>
<dbReference type="GO" id="GO:0003700">
    <property type="term" value="F:DNA-binding transcription factor activity"/>
    <property type="evidence" value="ECO:0007669"/>
    <property type="project" value="TreeGrafter"/>
</dbReference>
<evidence type="ECO:0000256" key="2">
    <source>
        <dbReference type="ARBA" id="ARBA00023125"/>
    </source>
</evidence>
<dbReference type="PROSITE" id="PS51077">
    <property type="entry name" value="HTH_ICLR"/>
    <property type="match status" value="1"/>
</dbReference>
<accession>A0A433HWT5</accession>
<dbReference type="InterPro" id="IPR005471">
    <property type="entry name" value="Tscrpt_reg_IclR_N"/>
</dbReference>
<dbReference type="PROSITE" id="PS51078">
    <property type="entry name" value="ICLR_ED"/>
    <property type="match status" value="1"/>
</dbReference>
<keyword evidence="1" id="KW-0805">Transcription regulation</keyword>
<dbReference type="CDD" id="cd00090">
    <property type="entry name" value="HTH_ARSR"/>
    <property type="match status" value="1"/>
</dbReference>
<reference evidence="8 9" key="1">
    <citation type="submission" date="2018-12" db="EMBL/GenBank/DDBJ databases">
        <title>Bacillus chawlae sp. nov., Bacillus glennii sp. nov., and Bacillus saganii sp. nov. Isolated from the Vehicle Assembly Building at Kennedy Space Center where the Viking Spacecraft were Assembled.</title>
        <authorList>
            <person name="Seuylemezian A."/>
            <person name="Vaishampayan P."/>
        </authorList>
    </citation>
    <scope>NUCLEOTIDE SEQUENCE [LARGE SCALE GENOMIC DNA]</scope>
    <source>
        <strain evidence="8 9">L5</strain>
    </source>
</reference>
<protein>
    <recommendedName>
        <fullName evidence="5">Glycerol operon regulatory protein</fullName>
    </recommendedName>
</protein>
<sequence length="268" mass="29583">MAVITKSKNTDPGKEQGNYLLSSVKNALSILQSFTMEEPEKQVTQLSRELGIGKSSVSRILATLASEGFVTKDVESQKYRLGLTFLSLSGVLTSQLQINKEARPILRDMVKNIGESVHLAVLEGTNTMYLEIVECNHPVRILTHLGKRNPAYCTSSGKVMLAFQSEGLVERIIKDGLLAYAPNTITSPDKLLFELKEINKQGYAISVEELLEGVTSIAAPIRDYTGKVVAAVSVIGPVQRIRRHHLPTYQKKVVQAANEISEQLGYWK</sequence>
<dbReference type="Pfam" id="PF09339">
    <property type="entry name" value="HTH_IclR"/>
    <property type="match status" value="1"/>
</dbReference>
<dbReference type="EMBL" id="RYZZ01000001">
    <property type="protein sequence ID" value="RUQ32799.1"/>
    <property type="molecule type" value="Genomic_DNA"/>
</dbReference>
<proteinExistence type="predicted"/>
<gene>
    <name evidence="8" type="ORF">ELQ35_01565</name>
</gene>
<organism evidence="8 9">
    <name type="scientific">Peribacillus cavernae</name>
    <dbReference type="NCBI Taxonomy" id="1674310"/>
    <lineage>
        <taxon>Bacteria</taxon>
        <taxon>Bacillati</taxon>
        <taxon>Bacillota</taxon>
        <taxon>Bacilli</taxon>
        <taxon>Bacillales</taxon>
        <taxon>Bacillaceae</taxon>
        <taxon>Peribacillus</taxon>
    </lineage>
</organism>
<dbReference type="InterPro" id="IPR011991">
    <property type="entry name" value="ArsR-like_HTH"/>
</dbReference>
<dbReference type="GO" id="GO:0003677">
    <property type="term" value="F:DNA binding"/>
    <property type="evidence" value="ECO:0007669"/>
    <property type="project" value="UniProtKB-KW"/>
</dbReference>
<evidence type="ECO:0000256" key="4">
    <source>
        <dbReference type="ARBA" id="ARBA00058938"/>
    </source>
</evidence>
<evidence type="ECO:0000313" key="9">
    <source>
        <dbReference type="Proteomes" id="UP000267430"/>
    </source>
</evidence>
<keyword evidence="2" id="KW-0238">DNA-binding</keyword>
<evidence type="ECO:0000256" key="1">
    <source>
        <dbReference type="ARBA" id="ARBA00023015"/>
    </source>
</evidence>
<dbReference type="InterPro" id="IPR014757">
    <property type="entry name" value="Tscrpt_reg_IclR_C"/>
</dbReference>
<dbReference type="InterPro" id="IPR036390">
    <property type="entry name" value="WH_DNA-bd_sf"/>
</dbReference>
<dbReference type="InterPro" id="IPR036388">
    <property type="entry name" value="WH-like_DNA-bd_sf"/>
</dbReference>
<dbReference type="SMART" id="SM00346">
    <property type="entry name" value="HTH_ICLR"/>
    <property type="match status" value="1"/>
</dbReference>
<dbReference type="OrthoDB" id="9778379at2"/>
<dbReference type="SUPFAM" id="SSF46785">
    <property type="entry name" value="Winged helix' DNA-binding domain"/>
    <property type="match status" value="1"/>
</dbReference>
<keyword evidence="3" id="KW-0804">Transcription</keyword>
<evidence type="ECO:0000313" key="8">
    <source>
        <dbReference type="EMBL" id="RUQ32799.1"/>
    </source>
</evidence>
<dbReference type="FunFam" id="1.10.10.10:FF:000056">
    <property type="entry name" value="IclR family transcriptional regulator"/>
    <property type="match status" value="1"/>
</dbReference>
<dbReference type="AlphaFoldDB" id="A0A433HWT5"/>
<dbReference type="Proteomes" id="UP000267430">
    <property type="component" value="Unassembled WGS sequence"/>
</dbReference>
<dbReference type="Pfam" id="PF01614">
    <property type="entry name" value="IclR_C"/>
    <property type="match status" value="1"/>
</dbReference>
<name>A0A433HWT5_9BACI</name>
<evidence type="ECO:0000256" key="3">
    <source>
        <dbReference type="ARBA" id="ARBA00023163"/>
    </source>
</evidence>
<dbReference type="InterPro" id="IPR029016">
    <property type="entry name" value="GAF-like_dom_sf"/>
</dbReference>
<evidence type="ECO:0000259" key="6">
    <source>
        <dbReference type="PROSITE" id="PS51077"/>
    </source>
</evidence>
<comment type="caution">
    <text evidence="8">The sequence shown here is derived from an EMBL/GenBank/DDBJ whole genome shotgun (WGS) entry which is preliminary data.</text>
</comment>
<dbReference type="GO" id="GO:0045892">
    <property type="term" value="P:negative regulation of DNA-templated transcription"/>
    <property type="evidence" value="ECO:0007669"/>
    <property type="project" value="TreeGrafter"/>
</dbReference>
<dbReference type="SUPFAM" id="SSF55781">
    <property type="entry name" value="GAF domain-like"/>
    <property type="match status" value="1"/>
</dbReference>
<dbReference type="RefSeq" id="WP_126863090.1">
    <property type="nucleotide sequence ID" value="NZ_JAUSTX010000003.1"/>
</dbReference>
<evidence type="ECO:0000259" key="7">
    <source>
        <dbReference type="PROSITE" id="PS51078"/>
    </source>
</evidence>
<evidence type="ECO:0000256" key="5">
    <source>
        <dbReference type="ARBA" id="ARBA00070406"/>
    </source>
</evidence>
<feature type="domain" description="IclR-ED" evidence="7">
    <location>
        <begin position="84"/>
        <end position="266"/>
    </location>
</feature>
<dbReference type="PANTHER" id="PTHR30136">
    <property type="entry name" value="HELIX-TURN-HELIX TRANSCRIPTIONAL REGULATOR, ICLR FAMILY"/>
    <property type="match status" value="1"/>
</dbReference>
<dbReference type="InterPro" id="IPR050707">
    <property type="entry name" value="HTH_MetabolicPath_Reg"/>
</dbReference>
<dbReference type="Gene3D" id="1.10.10.10">
    <property type="entry name" value="Winged helix-like DNA-binding domain superfamily/Winged helix DNA-binding domain"/>
    <property type="match status" value="1"/>
</dbReference>
<comment type="function">
    <text evidence="4">May be an activator protein for the gylABX operon.</text>
</comment>
<dbReference type="PANTHER" id="PTHR30136:SF35">
    <property type="entry name" value="HTH-TYPE TRANSCRIPTIONAL REGULATOR RV1719"/>
    <property type="match status" value="1"/>
</dbReference>
<keyword evidence="9" id="KW-1185">Reference proteome</keyword>
<feature type="domain" description="HTH iclR-type" evidence="6">
    <location>
        <begin position="21"/>
        <end position="83"/>
    </location>
</feature>